<accession>A0A9K3P1Q0</accession>
<comment type="caution">
    <text evidence="1">The sequence shown here is derived from an EMBL/GenBank/DDBJ whole genome shotgun (WGS) entry which is preliminary data.</text>
</comment>
<gene>
    <name evidence="1" type="ORF">HanXRQr2_Chr01g0004111</name>
</gene>
<dbReference type="Gramene" id="mRNA:HanXRQr2_Chr01g0004111">
    <property type="protein sequence ID" value="CDS:HanXRQr2_Chr01g0004111.1"/>
    <property type="gene ID" value="HanXRQr2_Chr01g0004111"/>
</dbReference>
<protein>
    <submittedName>
        <fullName evidence="1">Uncharacterized protein</fullName>
    </submittedName>
</protein>
<dbReference type="Proteomes" id="UP000215914">
    <property type="component" value="Unassembled WGS sequence"/>
</dbReference>
<reference evidence="1" key="2">
    <citation type="submission" date="2020-06" db="EMBL/GenBank/DDBJ databases">
        <title>Helianthus annuus Genome sequencing and assembly Release 2.</title>
        <authorList>
            <person name="Gouzy J."/>
            <person name="Langlade N."/>
            <person name="Munos S."/>
        </authorList>
    </citation>
    <scope>NUCLEOTIDE SEQUENCE</scope>
    <source>
        <tissue evidence="1">Leaves</tissue>
    </source>
</reference>
<keyword evidence="2" id="KW-1185">Reference proteome</keyword>
<dbReference type="EMBL" id="MNCJ02000316">
    <property type="protein sequence ID" value="KAF5820609.1"/>
    <property type="molecule type" value="Genomic_DNA"/>
</dbReference>
<dbReference type="AlphaFoldDB" id="A0A9K3P1Q0"/>
<evidence type="ECO:0000313" key="2">
    <source>
        <dbReference type="Proteomes" id="UP000215914"/>
    </source>
</evidence>
<sequence length="79" mass="9442">MNICEEDGKFNTEFHFVYITLSARYSNQLRLIGNLKSITKNFVDVSRRRQQHIFTGLYFCDFRNYSVQPYPGTYHHSLN</sequence>
<reference evidence="1" key="1">
    <citation type="journal article" date="2017" name="Nature">
        <title>The sunflower genome provides insights into oil metabolism, flowering and Asterid evolution.</title>
        <authorList>
            <person name="Badouin H."/>
            <person name="Gouzy J."/>
            <person name="Grassa C.J."/>
            <person name="Murat F."/>
            <person name="Staton S.E."/>
            <person name="Cottret L."/>
            <person name="Lelandais-Briere C."/>
            <person name="Owens G.L."/>
            <person name="Carrere S."/>
            <person name="Mayjonade B."/>
            <person name="Legrand L."/>
            <person name="Gill N."/>
            <person name="Kane N.C."/>
            <person name="Bowers J.E."/>
            <person name="Hubner S."/>
            <person name="Bellec A."/>
            <person name="Berard A."/>
            <person name="Berges H."/>
            <person name="Blanchet N."/>
            <person name="Boniface M.C."/>
            <person name="Brunel D."/>
            <person name="Catrice O."/>
            <person name="Chaidir N."/>
            <person name="Claudel C."/>
            <person name="Donnadieu C."/>
            <person name="Faraut T."/>
            <person name="Fievet G."/>
            <person name="Helmstetter N."/>
            <person name="King M."/>
            <person name="Knapp S.J."/>
            <person name="Lai Z."/>
            <person name="Le Paslier M.C."/>
            <person name="Lippi Y."/>
            <person name="Lorenzon L."/>
            <person name="Mandel J.R."/>
            <person name="Marage G."/>
            <person name="Marchand G."/>
            <person name="Marquand E."/>
            <person name="Bret-Mestries E."/>
            <person name="Morien E."/>
            <person name="Nambeesan S."/>
            <person name="Nguyen T."/>
            <person name="Pegot-Espagnet P."/>
            <person name="Pouilly N."/>
            <person name="Raftis F."/>
            <person name="Sallet E."/>
            <person name="Schiex T."/>
            <person name="Thomas J."/>
            <person name="Vandecasteele C."/>
            <person name="Vares D."/>
            <person name="Vear F."/>
            <person name="Vautrin S."/>
            <person name="Crespi M."/>
            <person name="Mangin B."/>
            <person name="Burke J.M."/>
            <person name="Salse J."/>
            <person name="Munos S."/>
            <person name="Vincourt P."/>
            <person name="Rieseberg L.H."/>
            <person name="Langlade N.B."/>
        </authorList>
    </citation>
    <scope>NUCLEOTIDE SEQUENCE</scope>
    <source>
        <tissue evidence="1">Leaves</tissue>
    </source>
</reference>
<evidence type="ECO:0000313" key="1">
    <source>
        <dbReference type="EMBL" id="KAF5820609.1"/>
    </source>
</evidence>
<organism evidence="1 2">
    <name type="scientific">Helianthus annuus</name>
    <name type="common">Common sunflower</name>
    <dbReference type="NCBI Taxonomy" id="4232"/>
    <lineage>
        <taxon>Eukaryota</taxon>
        <taxon>Viridiplantae</taxon>
        <taxon>Streptophyta</taxon>
        <taxon>Embryophyta</taxon>
        <taxon>Tracheophyta</taxon>
        <taxon>Spermatophyta</taxon>
        <taxon>Magnoliopsida</taxon>
        <taxon>eudicotyledons</taxon>
        <taxon>Gunneridae</taxon>
        <taxon>Pentapetalae</taxon>
        <taxon>asterids</taxon>
        <taxon>campanulids</taxon>
        <taxon>Asterales</taxon>
        <taxon>Asteraceae</taxon>
        <taxon>Asteroideae</taxon>
        <taxon>Heliantheae alliance</taxon>
        <taxon>Heliantheae</taxon>
        <taxon>Helianthus</taxon>
    </lineage>
</organism>
<name>A0A9K3P1Q0_HELAN</name>
<proteinExistence type="predicted"/>